<name>A0A6D2HKN4_9BRAS</name>
<dbReference type="OrthoDB" id="8879801at2759"/>
<evidence type="ECO:0000313" key="3">
    <source>
        <dbReference type="Proteomes" id="UP000467841"/>
    </source>
</evidence>
<gene>
    <name evidence="2" type="ORF">MERR_LOCUS3165</name>
</gene>
<proteinExistence type="predicted"/>
<dbReference type="Proteomes" id="UP000467841">
    <property type="component" value="Unassembled WGS sequence"/>
</dbReference>
<accession>A0A6D2HKN4</accession>
<feature type="transmembrane region" description="Helical" evidence="1">
    <location>
        <begin position="89"/>
        <end position="109"/>
    </location>
</feature>
<protein>
    <submittedName>
        <fullName evidence="2">Uncharacterized protein</fullName>
    </submittedName>
</protein>
<evidence type="ECO:0000313" key="2">
    <source>
        <dbReference type="EMBL" id="CAA7015930.1"/>
    </source>
</evidence>
<feature type="transmembrane region" description="Helical" evidence="1">
    <location>
        <begin position="51"/>
        <end position="68"/>
    </location>
</feature>
<dbReference type="AlphaFoldDB" id="A0A6D2HKN4"/>
<feature type="transmembrane region" description="Helical" evidence="1">
    <location>
        <begin position="12"/>
        <end position="31"/>
    </location>
</feature>
<feature type="transmembrane region" description="Helical" evidence="1">
    <location>
        <begin position="146"/>
        <end position="164"/>
    </location>
</feature>
<keyword evidence="3" id="KW-1185">Reference proteome</keyword>
<comment type="caution">
    <text evidence="2">The sequence shown here is derived from an EMBL/GenBank/DDBJ whole genome shotgun (WGS) entry which is preliminary data.</text>
</comment>
<organism evidence="2 3">
    <name type="scientific">Microthlaspi erraticum</name>
    <dbReference type="NCBI Taxonomy" id="1685480"/>
    <lineage>
        <taxon>Eukaryota</taxon>
        <taxon>Viridiplantae</taxon>
        <taxon>Streptophyta</taxon>
        <taxon>Embryophyta</taxon>
        <taxon>Tracheophyta</taxon>
        <taxon>Spermatophyta</taxon>
        <taxon>Magnoliopsida</taxon>
        <taxon>eudicotyledons</taxon>
        <taxon>Gunneridae</taxon>
        <taxon>Pentapetalae</taxon>
        <taxon>rosids</taxon>
        <taxon>malvids</taxon>
        <taxon>Brassicales</taxon>
        <taxon>Brassicaceae</taxon>
        <taxon>Coluteocarpeae</taxon>
        <taxon>Microthlaspi</taxon>
    </lineage>
</organism>
<keyword evidence="1" id="KW-1133">Transmembrane helix</keyword>
<evidence type="ECO:0000256" key="1">
    <source>
        <dbReference type="SAM" id="Phobius"/>
    </source>
</evidence>
<reference evidence="2" key="1">
    <citation type="submission" date="2020-01" db="EMBL/GenBank/DDBJ databases">
        <authorList>
            <person name="Mishra B."/>
        </authorList>
    </citation>
    <scope>NUCLEOTIDE SEQUENCE [LARGE SCALE GENOMIC DNA]</scope>
</reference>
<keyword evidence="1" id="KW-0812">Transmembrane</keyword>
<feature type="transmembrane region" description="Helical" evidence="1">
    <location>
        <begin position="115"/>
        <end position="134"/>
    </location>
</feature>
<keyword evidence="1" id="KW-0472">Membrane</keyword>
<sequence>MSRKDVIVCRGIWYVMTLLSIFGLSISLNLLWPPGEKSSLVSWSRFLRDGAVSVATIYAVTLFRYFCFSDPPSPCYKVFTTKTERIIQGLFSLLLLSAVIISSPLQYKLLMEKAFVLPVSLFSISSFTGGIGLMQLSDKLRMEVRHALRTLFLGWLFCLCGIYICCSYDPAVDTEGLVYLLRVEFQLLVASSFCSYSARLEEDKPRGCLQILERYRHACALISCLLFFFFWF</sequence>
<dbReference type="EMBL" id="CACVBM020000210">
    <property type="protein sequence ID" value="CAA7015930.1"/>
    <property type="molecule type" value="Genomic_DNA"/>
</dbReference>